<feature type="compositionally biased region" description="Low complexity" evidence="2">
    <location>
        <begin position="290"/>
        <end position="307"/>
    </location>
</feature>
<evidence type="ECO:0000313" key="3">
    <source>
        <dbReference type="EMBL" id="THG95574.1"/>
    </source>
</evidence>
<dbReference type="Proteomes" id="UP000308199">
    <property type="component" value="Unassembled WGS sequence"/>
</dbReference>
<evidence type="ECO:0000256" key="2">
    <source>
        <dbReference type="SAM" id="MobiDB-lite"/>
    </source>
</evidence>
<feature type="region of interest" description="Disordered" evidence="2">
    <location>
        <begin position="463"/>
        <end position="528"/>
    </location>
</feature>
<reference evidence="3 4" key="1">
    <citation type="submission" date="2019-02" db="EMBL/GenBank/DDBJ databases">
        <title>Genome sequencing of the rare red list fungi Phellinidium pouzarii.</title>
        <authorList>
            <person name="Buettner E."/>
            <person name="Kellner H."/>
        </authorList>
    </citation>
    <scope>NUCLEOTIDE SEQUENCE [LARGE SCALE GENOMIC DNA]</scope>
    <source>
        <strain evidence="3 4">DSM 108285</strain>
    </source>
</reference>
<dbReference type="OrthoDB" id="3271284at2759"/>
<feature type="compositionally biased region" description="Polar residues" evidence="2">
    <location>
        <begin position="149"/>
        <end position="162"/>
    </location>
</feature>
<protein>
    <submittedName>
        <fullName evidence="3">Uncharacterized protein</fullName>
    </submittedName>
</protein>
<keyword evidence="1" id="KW-0175">Coiled coil</keyword>
<feature type="compositionally biased region" description="Low complexity" evidence="2">
    <location>
        <begin position="79"/>
        <end position="91"/>
    </location>
</feature>
<dbReference type="AlphaFoldDB" id="A0A4S4KC15"/>
<feature type="compositionally biased region" description="Polar residues" evidence="2">
    <location>
        <begin position="127"/>
        <end position="140"/>
    </location>
</feature>
<feature type="compositionally biased region" description="Low complexity" evidence="2">
    <location>
        <begin position="19"/>
        <end position="41"/>
    </location>
</feature>
<gene>
    <name evidence="3" type="ORF">EW145_g7933</name>
</gene>
<evidence type="ECO:0000256" key="1">
    <source>
        <dbReference type="SAM" id="Coils"/>
    </source>
</evidence>
<feature type="compositionally biased region" description="Low complexity" evidence="2">
    <location>
        <begin position="492"/>
        <end position="506"/>
    </location>
</feature>
<organism evidence="3 4">
    <name type="scientific">Phellinidium pouzarii</name>
    <dbReference type="NCBI Taxonomy" id="167371"/>
    <lineage>
        <taxon>Eukaryota</taxon>
        <taxon>Fungi</taxon>
        <taxon>Dikarya</taxon>
        <taxon>Basidiomycota</taxon>
        <taxon>Agaricomycotina</taxon>
        <taxon>Agaricomycetes</taxon>
        <taxon>Hymenochaetales</taxon>
        <taxon>Hymenochaetaceae</taxon>
        <taxon>Phellinidium</taxon>
    </lineage>
</organism>
<feature type="region of interest" description="Disordered" evidence="2">
    <location>
        <begin position="125"/>
        <end position="193"/>
    </location>
</feature>
<feature type="region of interest" description="Disordered" evidence="2">
    <location>
        <begin position="290"/>
        <end position="311"/>
    </location>
</feature>
<feature type="compositionally biased region" description="Polar residues" evidence="2">
    <location>
        <begin position="57"/>
        <end position="67"/>
    </location>
</feature>
<comment type="caution">
    <text evidence="3">The sequence shown here is derived from an EMBL/GenBank/DDBJ whole genome shotgun (WGS) entry which is preliminary data.</text>
</comment>
<feature type="compositionally biased region" description="Polar residues" evidence="2">
    <location>
        <begin position="92"/>
        <end position="106"/>
    </location>
</feature>
<name>A0A4S4KC15_9AGAM</name>
<keyword evidence="4" id="KW-1185">Reference proteome</keyword>
<sequence>MPGGPRRPSTKPSLPNLPAPAQRQQQQQQQPYPQQQQQQPQLSPNGHLSDDAGPPSYMQSQQDSQAFPTMPHTPTLCESSSSQRTTSLSSRAGTPSNAAVLSSPVRTMSPAPAVMLESHAEEYQRSPVISSYGPSPSSTPAPEMRTARLLSSSKPLVPSTRSESPHVVRATTPSDTKSRLPATSTLTPLPTPPPPDFSSVPVVWKALPLEAAQWTFSSAELQAIVSRAIRASAEPSSIRLLPLQVLDREIADENARLEGERLATQAQYRFAMHRRTMLLQSLNAIACSPPAPAPGSSTPSPSSSAFPGRADTNANTINLTQNLTGSPVADIAHRIAEVNVTMDRLALTLLRISDQLAQLRTLQDVHAASALAVALRKLNASYTRRTRDLQALRERLAQAEEERDEAWRAAEELAREVDAEDDGDFEDLADEHVVNGERAVAVPATLTRASRFGIKLRIPGIGPRVRHSVSSGVDPPPSGGPHTAGHKRESRSSTSGNAPASSSSAPGVGGDVSTTVPRRRRAHSAASR</sequence>
<proteinExistence type="predicted"/>
<accession>A0A4S4KC15</accession>
<feature type="coiled-coil region" evidence="1">
    <location>
        <begin position="375"/>
        <end position="416"/>
    </location>
</feature>
<feature type="non-terminal residue" evidence="3">
    <location>
        <position position="528"/>
    </location>
</feature>
<evidence type="ECO:0000313" key="4">
    <source>
        <dbReference type="Proteomes" id="UP000308199"/>
    </source>
</evidence>
<dbReference type="EMBL" id="SGPK01000960">
    <property type="protein sequence ID" value="THG95574.1"/>
    <property type="molecule type" value="Genomic_DNA"/>
</dbReference>
<feature type="compositionally biased region" description="Basic residues" evidence="2">
    <location>
        <begin position="517"/>
        <end position="528"/>
    </location>
</feature>
<feature type="region of interest" description="Disordered" evidence="2">
    <location>
        <begin position="1"/>
        <end position="106"/>
    </location>
</feature>